<dbReference type="eggNOG" id="COG2211">
    <property type="taxonomic scope" value="Bacteria"/>
</dbReference>
<dbReference type="GO" id="GO:0022857">
    <property type="term" value="F:transmembrane transporter activity"/>
    <property type="evidence" value="ECO:0007669"/>
    <property type="project" value="InterPro"/>
</dbReference>
<accession>N0E6B4</accession>
<feature type="transmembrane region" description="Helical" evidence="7">
    <location>
        <begin position="343"/>
        <end position="362"/>
    </location>
</feature>
<feature type="transmembrane region" description="Helical" evidence="7">
    <location>
        <begin position="277"/>
        <end position="300"/>
    </location>
</feature>
<keyword evidence="4 7" id="KW-1133">Transmembrane helix</keyword>
<feature type="region of interest" description="Disordered" evidence="6">
    <location>
        <begin position="1"/>
        <end position="33"/>
    </location>
</feature>
<feature type="transmembrane region" description="Helical" evidence="7">
    <location>
        <begin position="429"/>
        <end position="446"/>
    </location>
</feature>
<dbReference type="HOGENOM" id="CLU_025436_0_0_11"/>
<dbReference type="OrthoDB" id="5170137at2"/>
<evidence type="ECO:0000256" key="4">
    <source>
        <dbReference type="ARBA" id="ARBA00022989"/>
    </source>
</evidence>
<keyword evidence="5 7" id="KW-0472">Membrane</keyword>
<dbReference type="GO" id="GO:0005886">
    <property type="term" value="C:plasma membrane"/>
    <property type="evidence" value="ECO:0007669"/>
    <property type="project" value="UniProtKB-SubCell"/>
</dbReference>
<gene>
    <name evidence="8" type="ORF">BN10_850007</name>
</gene>
<comment type="subcellular location">
    <subcellularLocation>
        <location evidence="1">Cell membrane</location>
        <topology evidence="1">Multi-pass membrane protein</topology>
    </subcellularLocation>
</comment>
<dbReference type="InterPro" id="IPR011701">
    <property type="entry name" value="MFS"/>
</dbReference>
<feature type="transmembrane region" description="Helical" evidence="7">
    <location>
        <begin position="218"/>
        <end position="237"/>
    </location>
</feature>
<name>N0E6B4_9MICO</name>
<evidence type="ECO:0000256" key="2">
    <source>
        <dbReference type="ARBA" id="ARBA00022475"/>
    </source>
</evidence>
<keyword evidence="2" id="KW-1003">Cell membrane</keyword>
<comment type="caution">
    <text evidence="8">The sequence shown here is derived from an EMBL/GenBank/DDBJ whole genome shotgun (WGS) entry which is preliminary data.</text>
</comment>
<evidence type="ECO:0000256" key="1">
    <source>
        <dbReference type="ARBA" id="ARBA00004651"/>
    </source>
</evidence>
<dbReference type="SUPFAM" id="SSF103473">
    <property type="entry name" value="MFS general substrate transporter"/>
    <property type="match status" value="1"/>
</dbReference>
<dbReference type="PANTHER" id="PTHR23513">
    <property type="entry name" value="INTEGRAL MEMBRANE EFFLUX PROTEIN-RELATED"/>
    <property type="match status" value="1"/>
</dbReference>
<dbReference type="InterPro" id="IPR036259">
    <property type="entry name" value="MFS_trans_sf"/>
</dbReference>
<evidence type="ECO:0000256" key="6">
    <source>
        <dbReference type="SAM" id="MobiDB-lite"/>
    </source>
</evidence>
<organism evidence="8 9">
    <name type="scientific">Phycicoccus elongatus Lp2</name>
    <dbReference type="NCBI Taxonomy" id="1193181"/>
    <lineage>
        <taxon>Bacteria</taxon>
        <taxon>Bacillati</taxon>
        <taxon>Actinomycetota</taxon>
        <taxon>Actinomycetes</taxon>
        <taxon>Micrococcales</taxon>
        <taxon>Intrasporangiaceae</taxon>
        <taxon>Phycicoccus</taxon>
    </lineage>
</organism>
<feature type="transmembrane region" description="Helical" evidence="7">
    <location>
        <begin position="193"/>
        <end position="212"/>
    </location>
</feature>
<evidence type="ECO:0000256" key="7">
    <source>
        <dbReference type="SAM" id="Phobius"/>
    </source>
</evidence>
<keyword evidence="3 7" id="KW-0812">Transmembrane</keyword>
<dbReference type="EMBL" id="CAIZ01000158">
    <property type="protein sequence ID" value="CCH71249.1"/>
    <property type="molecule type" value="Genomic_DNA"/>
</dbReference>
<dbReference type="AlphaFoldDB" id="N0E6B4"/>
<reference evidence="8 9" key="1">
    <citation type="journal article" date="2013" name="ISME J.">
        <title>A metabolic model for members of the genus Tetrasphaera involved in enhanced biological phosphorus removal.</title>
        <authorList>
            <person name="Kristiansen R."/>
            <person name="Nguyen H.T.T."/>
            <person name="Saunders A.M."/>
            <person name="Nielsen J.L."/>
            <person name="Wimmer R."/>
            <person name="Le V.Q."/>
            <person name="McIlroy S.J."/>
            <person name="Petrovski S."/>
            <person name="Seviour R.J."/>
            <person name="Calteau A."/>
            <person name="Nielsen K.L."/>
            <person name="Nielsen P.H."/>
        </authorList>
    </citation>
    <scope>NUCLEOTIDE SEQUENCE [LARGE SCALE GENOMIC DNA]</scope>
    <source>
        <strain evidence="8 9">Lp2</strain>
    </source>
</reference>
<evidence type="ECO:0000256" key="5">
    <source>
        <dbReference type="ARBA" id="ARBA00023136"/>
    </source>
</evidence>
<proteinExistence type="predicted"/>
<feature type="transmembrane region" description="Helical" evidence="7">
    <location>
        <begin position="125"/>
        <end position="145"/>
    </location>
</feature>
<evidence type="ECO:0000313" key="8">
    <source>
        <dbReference type="EMBL" id="CCH71249.1"/>
    </source>
</evidence>
<evidence type="ECO:0000256" key="3">
    <source>
        <dbReference type="ARBA" id="ARBA00022692"/>
    </source>
</evidence>
<keyword evidence="9" id="KW-1185">Reference proteome</keyword>
<dbReference type="RefSeq" id="WP_010851080.1">
    <property type="nucleotide sequence ID" value="NZ_HF570956.1"/>
</dbReference>
<dbReference type="Pfam" id="PF07690">
    <property type="entry name" value="MFS_1"/>
    <property type="match status" value="1"/>
</dbReference>
<dbReference type="Proteomes" id="UP000013167">
    <property type="component" value="Unassembled WGS sequence"/>
</dbReference>
<feature type="transmembrane region" description="Helical" evidence="7">
    <location>
        <begin position="401"/>
        <end position="423"/>
    </location>
</feature>
<sequence>MSDSGWRGTARSRARDLGRGIGRGGRAAAHGVAKGSRATSARFQRFARADGADSSGLARFVELHGVTIAGDAALTVSLAGTVFAMPVDEARGQVALFLLLTMAPFVVLAPLIGPILDRFRHGRRWAIGTTVAVRAFLAWVLAGALVDDSAWLFPAALGALVASRSYAVARAAAVPRLLPPSMSLVRANSRINIVGMIGMTLGGALAGALSWIGPEWSLRLAFVIYVVATVLAIRLPAVVDSSRGEAEVDDRVPDPAAAATPAKVRNRIRVLPPLVRYTLWLTTGARALTGFLTLFLAFLMRERPIEGWSGPVVLGAVVAAASVGNALGTLIGNRRRLAPPEAIATVMAALATLTSIAAAAFYSLGTLVALGLVAGLNSQLAKLSLDALIQRDIPDHARARVFAWVETMLQAAWVLGGGLGIAIPLDPRLGFGLIATLLVGAAVVAVRSRAMGAHGGETAVGAETHQ</sequence>
<dbReference type="Gene3D" id="1.20.1250.20">
    <property type="entry name" value="MFS general substrate transporter like domains"/>
    <property type="match status" value="1"/>
</dbReference>
<feature type="transmembrane region" description="Helical" evidence="7">
    <location>
        <begin position="151"/>
        <end position="172"/>
    </location>
</feature>
<feature type="transmembrane region" description="Helical" evidence="7">
    <location>
        <begin position="312"/>
        <end position="331"/>
    </location>
</feature>
<evidence type="ECO:0000313" key="9">
    <source>
        <dbReference type="Proteomes" id="UP000013167"/>
    </source>
</evidence>
<protein>
    <submittedName>
        <fullName evidence="8">Putative integral membrane protein</fullName>
    </submittedName>
</protein>
<feature type="transmembrane region" description="Helical" evidence="7">
    <location>
        <begin position="94"/>
        <end position="113"/>
    </location>
</feature>
<dbReference type="STRING" id="1193181.BN10_850007"/>
<dbReference type="PANTHER" id="PTHR23513:SF18">
    <property type="entry name" value="INTEGRAL MEMBRANE PROTEIN"/>
    <property type="match status" value="1"/>
</dbReference>